<sequence length="231" mass="26179">MIKNQHQCDLNTCFLCTTCLSDWKPAIEANKKNLLIKRGQEIFKEGDPVTGIYFVYEGNIKVHKKWDNEKELIIRFATKGDILGHLGLDGSNIYPASATALETATICYLPMNFFESSLKINNEFAIKLMRFFAGELQKSEKRMRNLVHMPVKARVAQAIITLKNQFGVNADGFIDIELTRQDLASFSGAAYESLFRTINDLVTDNMITISGKSMTIKNEHELLQLISKAEY</sequence>
<dbReference type="PANTHER" id="PTHR24567:SF74">
    <property type="entry name" value="HTH-TYPE TRANSCRIPTIONAL REGULATOR ARCR"/>
    <property type="match status" value="1"/>
</dbReference>
<dbReference type="GO" id="GO:0003677">
    <property type="term" value="F:DNA binding"/>
    <property type="evidence" value="ECO:0007669"/>
    <property type="project" value="UniProtKB-KW"/>
</dbReference>
<dbReference type="Gene3D" id="1.10.10.10">
    <property type="entry name" value="Winged helix-like DNA-binding domain superfamily/Winged helix DNA-binding domain"/>
    <property type="match status" value="1"/>
</dbReference>
<dbReference type="Gene3D" id="2.60.120.10">
    <property type="entry name" value="Jelly Rolls"/>
    <property type="match status" value="1"/>
</dbReference>
<dbReference type="InterPro" id="IPR050397">
    <property type="entry name" value="Env_Response_Regulators"/>
</dbReference>
<dbReference type="InterPro" id="IPR012318">
    <property type="entry name" value="HTH_CRP"/>
</dbReference>
<dbReference type="Pfam" id="PF00027">
    <property type="entry name" value="cNMP_binding"/>
    <property type="match status" value="1"/>
</dbReference>
<dbReference type="SMART" id="SM00100">
    <property type="entry name" value="cNMP"/>
    <property type="match status" value="1"/>
</dbReference>
<dbReference type="SUPFAM" id="SSF51206">
    <property type="entry name" value="cAMP-binding domain-like"/>
    <property type="match status" value="1"/>
</dbReference>
<dbReference type="InterPro" id="IPR036390">
    <property type="entry name" value="WH_DNA-bd_sf"/>
</dbReference>
<feature type="domain" description="HTH crp-type" evidence="5">
    <location>
        <begin position="149"/>
        <end position="220"/>
    </location>
</feature>
<dbReference type="SUPFAM" id="SSF46785">
    <property type="entry name" value="Winged helix' DNA-binding domain"/>
    <property type="match status" value="1"/>
</dbReference>
<dbReference type="CDD" id="cd00038">
    <property type="entry name" value="CAP_ED"/>
    <property type="match status" value="1"/>
</dbReference>
<keyword evidence="3" id="KW-0804">Transcription</keyword>
<dbReference type="PANTHER" id="PTHR24567">
    <property type="entry name" value="CRP FAMILY TRANSCRIPTIONAL REGULATORY PROTEIN"/>
    <property type="match status" value="1"/>
</dbReference>
<dbReference type="InterPro" id="IPR036388">
    <property type="entry name" value="WH-like_DNA-bd_sf"/>
</dbReference>
<name>A0A1H2AA17_MUCMA</name>
<keyword evidence="7" id="KW-1185">Reference proteome</keyword>
<dbReference type="AlphaFoldDB" id="A0A1H2AA17"/>
<evidence type="ECO:0000256" key="2">
    <source>
        <dbReference type="ARBA" id="ARBA00023125"/>
    </source>
</evidence>
<dbReference type="PROSITE" id="PS51063">
    <property type="entry name" value="HTH_CRP_2"/>
    <property type="match status" value="1"/>
</dbReference>
<protein>
    <submittedName>
        <fullName evidence="6">CRP/FNR family transcriptional regulator, anaerobic regulatory protein</fullName>
    </submittedName>
</protein>
<evidence type="ECO:0000313" key="6">
    <source>
        <dbReference type="EMBL" id="SDT42825.1"/>
    </source>
</evidence>
<dbReference type="OrthoDB" id="9127033at2"/>
<organism evidence="6 7">
    <name type="scientific">Mucilaginibacter mallensis</name>
    <dbReference type="NCBI Taxonomy" id="652787"/>
    <lineage>
        <taxon>Bacteria</taxon>
        <taxon>Pseudomonadati</taxon>
        <taxon>Bacteroidota</taxon>
        <taxon>Sphingobacteriia</taxon>
        <taxon>Sphingobacteriales</taxon>
        <taxon>Sphingobacteriaceae</taxon>
        <taxon>Mucilaginibacter</taxon>
    </lineage>
</organism>
<proteinExistence type="predicted"/>
<keyword evidence="1" id="KW-0805">Transcription regulation</keyword>
<evidence type="ECO:0000256" key="1">
    <source>
        <dbReference type="ARBA" id="ARBA00023015"/>
    </source>
</evidence>
<evidence type="ECO:0000256" key="3">
    <source>
        <dbReference type="ARBA" id="ARBA00023163"/>
    </source>
</evidence>
<reference evidence="6 7" key="1">
    <citation type="submission" date="2016-10" db="EMBL/GenBank/DDBJ databases">
        <authorList>
            <person name="de Groot N.N."/>
        </authorList>
    </citation>
    <scope>NUCLEOTIDE SEQUENCE [LARGE SCALE GENOMIC DNA]</scope>
    <source>
        <strain evidence="6 7">MP1X4</strain>
    </source>
</reference>
<gene>
    <name evidence="6" type="ORF">SAMN05216490_3444</name>
</gene>
<dbReference type="EMBL" id="LT629740">
    <property type="protein sequence ID" value="SDT42825.1"/>
    <property type="molecule type" value="Genomic_DNA"/>
</dbReference>
<feature type="domain" description="Cyclic nucleotide-binding" evidence="4">
    <location>
        <begin position="39"/>
        <end position="135"/>
    </location>
</feature>
<dbReference type="GO" id="GO:0003700">
    <property type="term" value="F:DNA-binding transcription factor activity"/>
    <property type="evidence" value="ECO:0007669"/>
    <property type="project" value="TreeGrafter"/>
</dbReference>
<dbReference type="InterPro" id="IPR014710">
    <property type="entry name" value="RmlC-like_jellyroll"/>
</dbReference>
<dbReference type="STRING" id="652787.SAMN05216490_3444"/>
<dbReference type="RefSeq" id="WP_091375623.1">
    <property type="nucleotide sequence ID" value="NZ_LT629740.1"/>
</dbReference>
<dbReference type="GO" id="GO:0005829">
    <property type="term" value="C:cytosol"/>
    <property type="evidence" value="ECO:0007669"/>
    <property type="project" value="TreeGrafter"/>
</dbReference>
<accession>A0A1H2AA17</accession>
<dbReference type="Proteomes" id="UP000199679">
    <property type="component" value="Chromosome I"/>
</dbReference>
<keyword evidence="2" id="KW-0238">DNA-binding</keyword>
<evidence type="ECO:0000313" key="7">
    <source>
        <dbReference type="Proteomes" id="UP000199679"/>
    </source>
</evidence>
<dbReference type="Pfam" id="PF13545">
    <property type="entry name" value="HTH_Crp_2"/>
    <property type="match status" value="1"/>
</dbReference>
<dbReference type="PROSITE" id="PS50042">
    <property type="entry name" value="CNMP_BINDING_3"/>
    <property type="match status" value="1"/>
</dbReference>
<dbReference type="InterPro" id="IPR000595">
    <property type="entry name" value="cNMP-bd_dom"/>
</dbReference>
<evidence type="ECO:0000259" key="5">
    <source>
        <dbReference type="PROSITE" id="PS51063"/>
    </source>
</evidence>
<evidence type="ECO:0000259" key="4">
    <source>
        <dbReference type="PROSITE" id="PS50042"/>
    </source>
</evidence>
<dbReference type="InterPro" id="IPR018490">
    <property type="entry name" value="cNMP-bd_dom_sf"/>
</dbReference>